<name>A0A380H0T6_9STAP</name>
<evidence type="ECO:0000313" key="1">
    <source>
        <dbReference type="EMBL" id="SUM68805.1"/>
    </source>
</evidence>
<proteinExistence type="predicted"/>
<dbReference type="Proteomes" id="UP000255425">
    <property type="component" value="Unassembled WGS sequence"/>
</dbReference>
<dbReference type="EMBL" id="UHDZ01000001">
    <property type="protein sequence ID" value="SUM68805.1"/>
    <property type="molecule type" value="Genomic_DNA"/>
</dbReference>
<accession>A0A380H0T6</accession>
<dbReference type="EC" id="2.3.1.-" evidence="1"/>
<dbReference type="GO" id="GO:0016746">
    <property type="term" value="F:acyltransferase activity"/>
    <property type="evidence" value="ECO:0007669"/>
    <property type="project" value="UniProtKB-KW"/>
</dbReference>
<sequence length="94" mass="11125">MSEIQIRIANEQDTKEIHQLMYDAFTPLRNLGINWPSVNATLDVVRDNLKHNTTFVLENEKEIISTITVRYPWEITKQISGYLFVWWFANPPFI</sequence>
<gene>
    <name evidence="1" type="primary">ytmI</name>
    <name evidence="1" type="ORF">NCTC11807_00643</name>
</gene>
<dbReference type="InterPro" id="IPR016181">
    <property type="entry name" value="Acyl_CoA_acyltransferase"/>
</dbReference>
<organism evidence="1 2">
    <name type="scientific">Staphylococcus saccharolyticus</name>
    <dbReference type="NCBI Taxonomy" id="33028"/>
    <lineage>
        <taxon>Bacteria</taxon>
        <taxon>Bacillati</taxon>
        <taxon>Bacillota</taxon>
        <taxon>Bacilli</taxon>
        <taxon>Bacillales</taxon>
        <taxon>Staphylococcaceae</taxon>
        <taxon>Staphylococcus</taxon>
    </lineage>
</organism>
<dbReference type="Gene3D" id="3.40.630.30">
    <property type="match status" value="1"/>
</dbReference>
<reference evidence="1 2" key="1">
    <citation type="submission" date="2018-06" db="EMBL/GenBank/DDBJ databases">
        <authorList>
            <consortium name="Pathogen Informatics"/>
            <person name="Doyle S."/>
        </authorList>
    </citation>
    <scope>NUCLEOTIDE SEQUENCE [LARGE SCALE GENOMIC DNA]</scope>
    <source>
        <strain evidence="1 2">NCTC11807</strain>
    </source>
</reference>
<keyword evidence="1" id="KW-0808">Transferase</keyword>
<keyword evidence="2" id="KW-1185">Reference proteome</keyword>
<evidence type="ECO:0000313" key="2">
    <source>
        <dbReference type="Proteomes" id="UP000255425"/>
    </source>
</evidence>
<keyword evidence="1" id="KW-0012">Acyltransferase</keyword>
<protein>
    <submittedName>
        <fullName evidence="1">Acetyltransferase</fullName>
        <ecNumber evidence="1">2.3.1.-</ecNumber>
    </submittedName>
</protein>
<dbReference type="SUPFAM" id="SSF55729">
    <property type="entry name" value="Acyl-CoA N-acyltransferases (Nat)"/>
    <property type="match status" value="1"/>
</dbReference>
<dbReference type="AlphaFoldDB" id="A0A380H0T6"/>